<dbReference type="Pfam" id="PF02361">
    <property type="entry name" value="CbiQ"/>
    <property type="match status" value="1"/>
</dbReference>
<feature type="transmembrane region" description="Helical" evidence="6">
    <location>
        <begin position="216"/>
        <end position="238"/>
    </location>
</feature>
<gene>
    <name evidence="7" type="primary">cbiQ</name>
    <name evidence="7" type="ORF">NCTC5386_01578</name>
</gene>
<keyword evidence="4 6" id="KW-1133">Transmembrane helix</keyword>
<feature type="transmembrane region" description="Helical" evidence="6">
    <location>
        <begin position="65"/>
        <end position="84"/>
    </location>
</feature>
<keyword evidence="2" id="KW-1003">Cell membrane</keyword>
<dbReference type="AlphaFoldDB" id="A0A4U9XUL9"/>
<proteinExistence type="predicted"/>
<sequence length="239" mass="27188">MKMEIDYIFESKKSISLDPRTKIFLMIIVTTIMTAGSSVGIMYYIRFATLILPLLLLSIDKKWNIVGRLLITYSILFILELKIFPILSGLGFFILGALIGIYIRILPGFIMGYYFISTTTVSEFIAAMERIHLSDKIIIPLSVVFRFFPTIKEEYSYIKDAMRMRGINLCGDPVKMLEYRLVPLMISITKIGEELSASALIRGLDSSGKRTNICKIGFKLLDVLLIIYSSLLFLGFIFL</sequence>
<dbReference type="Proteomes" id="UP000394068">
    <property type="component" value="Unassembled WGS sequence"/>
</dbReference>
<dbReference type="RefSeq" id="WP_077322287.1">
    <property type="nucleotide sequence ID" value="NZ_CABEHT010000001.1"/>
</dbReference>
<evidence type="ECO:0000256" key="2">
    <source>
        <dbReference type="ARBA" id="ARBA00022475"/>
    </source>
</evidence>
<feature type="transmembrane region" description="Helical" evidence="6">
    <location>
        <begin position="23"/>
        <end position="45"/>
    </location>
</feature>
<accession>A0A4U9XUL9</accession>
<evidence type="ECO:0000256" key="4">
    <source>
        <dbReference type="ARBA" id="ARBA00022989"/>
    </source>
</evidence>
<dbReference type="EMBL" id="CABEHT010000001">
    <property type="protein sequence ID" value="VTS17580.1"/>
    <property type="molecule type" value="Genomic_DNA"/>
</dbReference>
<dbReference type="InterPro" id="IPR003339">
    <property type="entry name" value="ABC/ECF_trnsptr_transmembrane"/>
</dbReference>
<evidence type="ECO:0000313" key="7">
    <source>
        <dbReference type="EMBL" id="VTS17580.1"/>
    </source>
</evidence>
<dbReference type="InterPro" id="IPR051611">
    <property type="entry name" value="ECF_transporter_component"/>
</dbReference>
<evidence type="ECO:0000313" key="8">
    <source>
        <dbReference type="Proteomes" id="UP000394068"/>
    </source>
</evidence>
<dbReference type="GO" id="GO:0005886">
    <property type="term" value="C:plasma membrane"/>
    <property type="evidence" value="ECO:0007669"/>
    <property type="project" value="UniProtKB-ARBA"/>
</dbReference>
<reference evidence="7 8" key="1">
    <citation type="submission" date="2019-05" db="EMBL/GenBank/DDBJ databases">
        <authorList>
            <consortium name="Pathogen Informatics"/>
        </authorList>
    </citation>
    <scope>NUCLEOTIDE SEQUENCE [LARGE SCALE GENOMIC DNA]</scope>
    <source>
        <strain evidence="7 8">NCTC5386</strain>
    </source>
</reference>
<dbReference type="CDD" id="cd16914">
    <property type="entry name" value="EcfT"/>
    <property type="match status" value="1"/>
</dbReference>
<evidence type="ECO:0000256" key="6">
    <source>
        <dbReference type="SAM" id="Phobius"/>
    </source>
</evidence>
<evidence type="ECO:0000256" key="5">
    <source>
        <dbReference type="ARBA" id="ARBA00023136"/>
    </source>
</evidence>
<comment type="subcellular location">
    <subcellularLocation>
        <location evidence="1">Membrane</location>
        <topology evidence="1">Multi-pass membrane protein</topology>
    </subcellularLocation>
</comment>
<keyword evidence="3 6" id="KW-0812">Transmembrane</keyword>
<protein>
    <submittedName>
        <fullName evidence="7">Truncated cobalt transport protein</fullName>
    </submittedName>
</protein>
<organism evidence="7 8">
    <name type="scientific">Streptococcus pseudoporcinus</name>
    <dbReference type="NCBI Taxonomy" id="361101"/>
    <lineage>
        <taxon>Bacteria</taxon>
        <taxon>Bacillati</taxon>
        <taxon>Bacillota</taxon>
        <taxon>Bacilli</taxon>
        <taxon>Lactobacillales</taxon>
        <taxon>Streptococcaceae</taxon>
        <taxon>Streptococcus</taxon>
    </lineage>
</organism>
<dbReference type="PANTHER" id="PTHR34857">
    <property type="entry name" value="SLL0384 PROTEIN"/>
    <property type="match status" value="1"/>
</dbReference>
<keyword evidence="5 6" id="KW-0472">Membrane</keyword>
<evidence type="ECO:0000256" key="3">
    <source>
        <dbReference type="ARBA" id="ARBA00022692"/>
    </source>
</evidence>
<evidence type="ECO:0000256" key="1">
    <source>
        <dbReference type="ARBA" id="ARBA00004141"/>
    </source>
</evidence>
<name>A0A4U9XUL9_9STRE</name>
<feature type="transmembrane region" description="Helical" evidence="6">
    <location>
        <begin position="90"/>
        <end position="116"/>
    </location>
</feature>
<dbReference type="PANTHER" id="PTHR34857:SF2">
    <property type="entry name" value="SLL0384 PROTEIN"/>
    <property type="match status" value="1"/>
</dbReference>